<evidence type="ECO:0000259" key="3">
    <source>
        <dbReference type="Pfam" id="PF01757"/>
    </source>
</evidence>
<feature type="transmembrane region" description="Helical" evidence="2">
    <location>
        <begin position="21"/>
        <end position="44"/>
    </location>
</feature>
<dbReference type="AlphaFoldDB" id="A0A852UMV3"/>
<accession>A0A852UMV3</accession>
<dbReference type="RefSeq" id="WP_179818042.1">
    <property type="nucleotide sequence ID" value="NZ_JACCCO010000001.1"/>
</dbReference>
<dbReference type="InterPro" id="IPR050879">
    <property type="entry name" value="Acyltransferase_3"/>
</dbReference>
<proteinExistence type="predicted"/>
<dbReference type="Proteomes" id="UP000576393">
    <property type="component" value="Unassembled WGS sequence"/>
</dbReference>
<keyword evidence="2" id="KW-0472">Membrane</keyword>
<feature type="transmembrane region" description="Helical" evidence="2">
    <location>
        <begin position="64"/>
        <end position="87"/>
    </location>
</feature>
<feature type="transmembrane region" description="Helical" evidence="2">
    <location>
        <begin position="254"/>
        <end position="275"/>
    </location>
</feature>
<feature type="compositionally biased region" description="Low complexity" evidence="1">
    <location>
        <begin position="401"/>
        <end position="412"/>
    </location>
</feature>
<name>A0A852UMV3_9ACTN</name>
<sequence>MVSVATSSGQAGAPTERRPDLPALTGMRIIAALLVFLCHAVLPVTSGNHNPPMPYGDQGLTMNLLWFFSAGGQISLSFFFLLSGFIITWSTRPGDRVLAYWRRRVVKIFPNHAVTWALAMILFAGAYTPYWGLPNLFLVNSFSPDPALWGGANMPAWSLGPEMFFYLLFPLLIIPIRKIAENRLWLWAVAAVAAMAALCLITVYLIPDSPTYPGEPQSLPQFWFSYMFPPARLVEFVLGMIVARLVISGRWPRIGVVPVVLFMMVGYAAALVAPAPFNQTLVSAVPFAVAIGSLAVTNIGGTRTVFGSRPMVWLGNISFAFYLTQSFILFYLLPKLFGQAGYGVVGGTALILGMIVANIVAGWALHTLVERPAMRWWSGSRRTRAPRGEVQEAPPAPAPVPAGTASSAGSID</sequence>
<protein>
    <submittedName>
        <fullName evidence="4">Peptidoglycan/LPS O-acetylase OafA/YrhL</fullName>
    </submittedName>
</protein>
<evidence type="ECO:0000256" key="2">
    <source>
        <dbReference type="SAM" id="Phobius"/>
    </source>
</evidence>
<dbReference type="GO" id="GO:0000271">
    <property type="term" value="P:polysaccharide biosynthetic process"/>
    <property type="evidence" value="ECO:0007669"/>
    <property type="project" value="TreeGrafter"/>
</dbReference>
<dbReference type="Pfam" id="PF01757">
    <property type="entry name" value="Acyl_transf_3"/>
    <property type="match status" value="1"/>
</dbReference>
<feature type="transmembrane region" description="Helical" evidence="2">
    <location>
        <begin position="147"/>
        <end position="172"/>
    </location>
</feature>
<feature type="domain" description="Acyltransferase 3" evidence="3">
    <location>
        <begin position="23"/>
        <end position="365"/>
    </location>
</feature>
<feature type="transmembrane region" description="Helical" evidence="2">
    <location>
        <begin position="108"/>
        <end position="127"/>
    </location>
</feature>
<keyword evidence="5" id="KW-1185">Reference proteome</keyword>
<feature type="transmembrane region" description="Helical" evidence="2">
    <location>
        <begin position="312"/>
        <end position="334"/>
    </location>
</feature>
<dbReference type="GO" id="GO:0016020">
    <property type="term" value="C:membrane"/>
    <property type="evidence" value="ECO:0007669"/>
    <property type="project" value="TreeGrafter"/>
</dbReference>
<keyword evidence="2" id="KW-1133">Transmembrane helix</keyword>
<organism evidence="4 5">
    <name type="scientific">Streptosporangium sandarakinum</name>
    <dbReference type="NCBI Taxonomy" id="1260955"/>
    <lineage>
        <taxon>Bacteria</taxon>
        <taxon>Bacillati</taxon>
        <taxon>Actinomycetota</taxon>
        <taxon>Actinomycetes</taxon>
        <taxon>Streptosporangiales</taxon>
        <taxon>Streptosporangiaceae</taxon>
        <taxon>Streptosporangium</taxon>
    </lineage>
</organism>
<dbReference type="GO" id="GO:0016747">
    <property type="term" value="F:acyltransferase activity, transferring groups other than amino-acyl groups"/>
    <property type="evidence" value="ECO:0007669"/>
    <property type="project" value="InterPro"/>
</dbReference>
<dbReference type="PANTHER" id="PTHR23028">
    <property type="entry name" value="ACETYLTRANSFERASE"/>
    <property type="match status" value="1"/>
</dbReference>
<dbReference type="EMBL" id="JACCCO010000001">
    <property type="protein sequence ID" value="NYF38262.1"/>
    <property type="molecule type" value="Genomic_DNA"/>
</dbReference>
<feature type="region of interest" description="Disordered" evidence="1">
    <location>
        <begin position="384"/>
        <end position="412"/>
    </location>
</feature>
<gene>
    <name evidence="4" type="ORF">HDA43_000421</name>
</gene>
<dbReference type="PANTHER" id="PTHR23028:SF131">
    <property type="entry name" value="BLR2367 PROTEIN"/>
    <property type="match status" value="1"/>
</dbReference>
<comment type="caution">
    <text evidence="4">The sequence shown here is derived from an EMBL/GenBank/DDBJ whole genome shotgun (WGS) entry which is preliminary data.</text>
</comment>
<evidence type="ECO:0000313" key="4">
    <source>
        <dbReference type="EMBL" id="NYF38262.1"/>
    </source>
</evidence>
<keyword evidence="2" id="KW-0812">Transmembrane</keyword>
<feature type="transmembrane region" description="Helical" evidence="2">
    <location>
        <begin position="226"/>
        <end position="247"/>
    </location>
</feature>
<evidence type="ECO:0000256" key="1">
    <source>
        <dbReference type="SAM" id="MobiDB-lite"/>
    </source>
</evidence>
<evidence type="ECO:0000313" key="5">
    <source>
        <dbReference type="Proteomes" id="UP000576393"/>
    </source>
</evidence>
<feature type="transmembrane region" description="Helical" evidence="2">
    <location>
        <begin position="184"/>
        <end position="206"/>
    </location>
</feature>
<feature type="transmembrane region" description="Helical" evidence="2">
    <location>
        <begin position="340"/>
        <end position="365"/>
    </location>
</feature>
<feature type="transmembrane region" description="Helical" evidence="2">
    <location>
        <begin position="281"/>
        <end position="300"/>
    </location>
</feature>
<dbReference type="InterPro" id="IPR002656">
    <property type="entry name" value="Acyl_transf_3_dom"/>
</dbReference>
<reference evidence="4 5" key="1">
    <citation type="submission" date="2020-07" db="EMBL/GenBank/DDBJ databases">
        <title>Sequencing the genomes of 1000 actinobacteria strains.</title>
        <authorList>
            <person name="Klenk H.-P."/>
        </authorList>
    </citation>
    <scope>NUCLEOTIDE SEQUENCE [LARGE SCALE GENOMIC DNA]</scope>
    <source>
        <strain evidence="4 5">DSM 45763</strain>
    </source>
</reference>